<evidence type="ECO:0000256" key="4">
    <source>
        <dbReference type="PROSITE-ProRule" id="PRU00221"/>
    </source>
</evidence>
<dbReference type="InterPro" id="IPR036322">
    <property type="entry name" value="WD40_repeat_dom_sf"/>
</dbReference>
<dbReference type="GO" id="GO:0005929">
    <property type="term" value="C:cilium"/>
    <property type="evidence" value="ECO:0007669"/>
    <property type="project" value="UniProtKB-SubCell"/>
</dbReference>
<dbReference type="InterPro" id="IPR015943">
    <property type="entry name" value="WD40/YVTN_repeat-like_dom_sf"/>
</dbReference>
<accession>A0A914BWQ4</accession>
<organism evidence="7 8">
    <name type="scientific">Acrobeloides nanus</name>
    <dbReference type="NCBI Taxonomy" id="290746"/>
    <lineage>
        <taxon>Eukaryota</taxon>
        <taxon>Metazoa</taxon>
        <taxon>Ecdysozoa</taxon>
        <taxon>Nematoda</taxon>
        <taxon>Chromadorea</taxon>
        <taxon>Rhabditida</taxon>
        <taxon>Tylenchina</taxon>
        <taxon>Cephalobomorpha</taxon>
        <taxon>Cephaloboidea</taxon>
        <taxon>Cephalobidae</taxon>
        <taxon>Acrobeloides</taxon>
    </lineage>
</organism>
<dbReference type="AlphaFoldDB" id="A0A914BWQ4"/>
<keyword evidence="2" id="KW-0969">Cilium</keyword>
<feature type="repeat" description="WD" evidence="4">
    <location>
        <begin position="74"/>
        <end position="106"/>
    </location>
</feature>
<dbReference type="WBParaSite" id="ACRNAN_Path_1178.g4559.t1">
    <property type="protein sequence ID" value="ACRNAN_Path_1178.g4559.t1"/>
    <property type="gene ID" value="ACRNAN_Path_1178.g4559"/>
</dbReference>
<dbReference type="SUPFAM" id="SSF50978">
    <property type="entry name" value="WD40 repeat-like"/>
    <property type="match status" value="1"/>
</dbReference>
<evidence type="ECO:0000256" key="3">
    <source>
        <dbReference type="ARBA" id="ARBA00023273"/>
    </source>
</evidence>
<dbReference type="Pfam" id="PF23335">
    <property type="entry name" value="Beta-prop_IFT80_2nd"/>
    <property type="match status" value="1"/>
</dbReference>
<proteinExistence type="predicted"/>
<dbReference type="Gene3D" id="2.130.10.10">
    <property type="entry name" value="YVTN repeat-like/Quinoprotein amine dehydrogenase"/>
    <property type="match status" value="2"/>
</dbReference>
<evidence type="ECO:0000259" key="6">
    <source>
        <dbReference type="Pfam" id="PF23387"/>
    </source>
</evidence>
<dbReference type="PANTHER" id="PTHR24098:SF0">
    <property type="entry name" value="OUTER SEGMENT 5"/>
    <property type="match status" value="1"/>
</dbReference>
<dbReference type="GO" id="GO:0030992">
    <property type="term" value="C:intraciliary transport particle B"/>
    <property type="evidence" value="ECO:0007669"/>
    <property type="project" value="TreeGrafter"/>
</dbReference>
<dbReference type="Pfam" id="PF23387">
    <property type="entry name" value="TPR_IFT80_172"/>
    <property type="match status" value="1"/>
</dbReference>
<evidence type="ECO:0000259" key="5">
    <source>
        <dbReference type="Pfam" id="PF23335"/>
    </source>
</evidence>
<feature type="repeat" description="WD" evidence="4">
    <location>
        <begin position="1"/>
        <end position="24"/>
    </location>
</feature>
<dbReference type="SMART" id="SM00320">
    <property type="entry name" value="WD40"/>
    <property type="match status" value="4"/>
</dbReference>
<dbReference type="PROSITE" id="PS50294">
    <property type="entry name" value="WD_REPEATS_REGION"/>
    <property type="match status" value="1"/>
</dbReference>
<dbReference type="Pfam" id="PF00400">
    <property type="entry name" value="WD40"/>
    <property type="match status" value="4"/>
</dbReference>
<feature type="domain" description="IFT80/172/WDR35 TPR" evidence="6">
    <location>
        <begin position="492"/>
        <end position="637"/>
    </location>
</feature>
<dbReference type="InterPro" id="IPR001680">
    <property type="entry name" value="WD40_rpt"/>
</dbReference>
<dbReference type="PANTHER" id="PTHR24098">
    <property type="entry name" value="OUTER SEGMENT 5"/>
    <property type="match status" value="1"/>
</dbReference>
<comment type="subcellular location">
    <subcellularLocation>
        <location evidence="1">Cell projection</location>
        <location evidence="1">Cilium</location>
    </subcellularLocation>
</comment>
<dbReference type="Proteomes" id="UP000887540">
    <property type="component" value="Unplaced"/>
</dbReference>
<evidence type="ECO:0000256" key="2">
    <source>
        <dbReference type="ARBA" id="ARBA00023069"/>
    </source>
</evidence>
<keyword evidence="4" id="KW-0853">WD repeat</keyword>
<dbReference type="GO" id="GO:0060271">
    <property type="term" value="P:cilium assembly"/>
    <property type="evidence" value="ECO:0007669"/>
    <property type="project" value="TreeGrafter"/>
</dbReference>
<dbReference type="InterPro" id="IPR056456">
    <property type="entry name" value="Beta-prop_IFT80_2nd"/>
</dbReference>
<evidence type="ECO:0000313" key="8">
    <source>
        <dbReference type="WBParaSite" id="ACRNAN_Path_1178.g4559.t1"/>
    </source>
</evidence>
<feature type="domain" description="IFT80 second beta-propeller" evidence="5">
    <location>
        <begin position="202"/>
        <end position="464"/>
    </location>
</feature>
<reference evidence="8" key="1">
    <citation type="submission" date="2022-11" db="UniProtKB">
        <authorList>
            <consortium name="WormBaseParasite"/>
        </authorList>
    </citation>
    <scope>IDENTIFICATION</scope>
</reference>
<keyword evidence="7" id="KW-1185">Reference proteome</keyword>
<evidence type="ECO:0000313" key="7">
    <source>
        <dbReference type="Proteomes" id="UP000887540"/>
    </source>
</evidence>
<dbReference type="PROSITE" id="PS50082">
    <property type="entry name" value="WD_REPEATS_2"/>
    <property type="match status" value="2"/>
</dbReference>
<sequence>MSKWSNDGTSFASCGEDGEVKMWSRSGMLRSVIAQDARPIYSLDWNADSTRIVYCTGEYCIIKSLKAQNAPMKWKAHEGVVLCVSWSNTSDLIVSGGEDCKYRVWDHFGRPVYSSNTHNYPITSVAWNPDGELFAVGSFNILRLCDKVGWSHSIDKSRTGSIYNISWSKDGTQLVAGCADGQVLHANAIERRVWWNNLEAIQTKRNLVDLIDRVTKLQLGYNQLVVATTKQCYIFSAKNWNTPVILELKEGNVSLILLCEKYFLLIDGSLIQILTYEGRVQSNIKIPGTVQDETITERTAAISNDVAVFRDRSNYKVLHLFETQSGKAAGDGKISHNIDIIEIAINQVGSINERIVAFVDVNRDCFISLINTFALQKIEKIGSMTNNIRFNNSTNMLAALQDRKLVVWTHPSIVYTDKDLLQKSVLEIDIPEIGKAPYLVGFVENSITIRRSDGCLLPSSIPPFPASVIKCIRNSKWDQTIRLCRLIKEDYLWALVAGLAATEKNFHIAELAYGELLETEKVLFLSEIRTENNTQIKNTLMTLFNGNNRDAQLSLAQNGYTFRAIMNYIALFQFDKALDLALKSKSHLDTVLGYRLRYLEQTGRKETDPKFLKHLSEVEIDWEHIKDKIRDDNEREKYVK</sequence>
<dbReference type="InterPro" id="IPR056157">
    <property type="entry name" value="TPR_IFT80_172_dom"/>
</dbReference>
<protein>
    <submittedName>
        <fullName evidence="8">Intraflagellar transport protein 80 homolog</fullName>
    </submittedName>
</protein>
<keyword evidence="3" id="KW-0966">Cell projection</keyword>
<evidence type="ECO:0000256" key="1">
    <source>
        <dbReference type="ARBA" id="ARBA00004138"/>
    </source>
</evidence>
<name>A0A914BWQ4_9BILA</name>